<evidence type="ECO:0000259" key="3">
    <source>
        <dbReference type="PROSITE" id="PS50853"/>
    </source>
</evidence>
<dbReference type="AlphaFoldDB" id="A0A0R3TZZ2"/>
<dbReference type="PROSITE" id="PS50853">
    <property type="entry name" value="FN3"/>
    <property type="match status" value="1"/>
</dbReference>
<dbReference type="EMBL" id="UZAE01015394">
    <property type="protein sequence ID" value="VDO15856.1"/>
    <property type="molecule type" value="Genomic_DNA"/>
</dbReference>
<dbReference type="InterPro" id="IPR013783">
    <property type="entry name" value="Ig-like_fold"/>
</dbReference>
<dbReference type="SMART" id="SM00060">
    <property type="entry name" value="FN3"/>
    <property type="match status" value="1"/>
</dbReference>
<dbReference type="Gene3D" id="1.10.510.10">
    <property type="entry name" value="Transferase(Phosphotransferase) domain 1"/>
    <property type="match status" value="1"/>
</dbReference>
<dbReference type="Gene3D" id="2.60.40.10">
    <property type="entry name" value="Immunoglobulins"/>
    <property type="match status" value="1"/>
</dbReference>
<proteinExistence type="predicted"/>
<evidence type="ECO:0000313" key="6">
    <source>
        <dbReference type="WBParaSite" id="HNAJ_0001344101-mRNA-1"/>
    </source>
</evidence>
<feature type="domain" description="Protein kinase" evidence="2">
    <location>
        <begin position="376"/>
        <end position="716"/>
    </location>
</feature>
<reference evidence="6" key="1">
    <citation type="submission" date="2017-02" db="UniProtKB">
        <authorList>
            <consortium name="WormBaseParasite"/>
        </authorList>
    </citation>
    <scope>IDENTIFICATION</scope>
</reference>
<dbReference type="WBParaSite" id="HNAJ_0001344101-mRNA-1">
    <property type="protein sequence ID" value="HNAJ_0001344101-mRNA-1"/>
    <property type="gene ID" value="HNAJ_0001344101"/>
</dbReference>
<dbReference type="GO" id="GO:0004672">
    <property type="term" value="F:protein kinase activity"/>
    <property type="evidence" value="ECO:0007669"/>
    <property type="project" value="InterPro"/>
</dbReference>
<gene>
    <name evidence="4" type="ORF">HNAJ_LOCUS13415</name>
</gene>
<dbReference type="Proteomes" id="UP000278807">
    <property type="component" value="Unassembled WGS sequence"/>
</dbReference>
<organism evidence="6">
    <name type="scientific">Rodentolepis nana</name>
    <name type="common">Dwarf tapeworm</name>
    <name type="synonym">Hymenolepis nana</name>
    <dbReference type="NCBI Taxonomy" id="102285"/>
    <lineage>
        <taxon>Eukaryota</taxon>
        <taxon>Metazoa</taxon>
        <taxon>Spiralia</taxon>
        <taxon>Lophotrochozoa</taxon>
        <taxon>Platyhelminthes</taxon>
        <taxon>Cestoda</taxon>
        <taxon>Eucestoda</taxon>
        <taxon>Cyclophyllidea</taxon>
        <taxon>Hymenolepididae</taxon>
        <taxon>Rodentolepis</taxon>
    </lineage>
</organism>
<evidence type="ECO:0000313" key="4">
    <source>
        <dbReference type="EMBL" id="VDO15856.1"/>
    </source>
</evidence>
<feature type="compositionally biased region" description="Low complexity" evidence="1">
    <location>
        <begin position="12"/>
        <end position="24"/>
    </location>
</feature>
<dbReference type="GO" id="GO:0005524">
    <property type="term" value="F:ATP binding"/>
    <property type="evidence" value="ECO:0007669"/>
    <property type="project" value="InterPro"/>
</dbReference>
<protein>
    <submittedName>
        <fullName evidence="6">Fibronectin type-III domain-containing protein</fullName>
    </submittedName>
</protein>
<dbReference type="CDD" id="cd00063">
    <property type="entry name" value="FN3"/>
    <property type="match status" value="1"/>
</dbReference>
<dbReference type="InterPro" id="IPR011009">
    <property type="entry name" value="Kinase-like_dom_sf"/>
</dbReference>
<sequence>MESPSPRLDPWRGLSGSRSPSLLSADDSSEPVKRMCDDISKERDEQILPVEPHLCEGPIKSTNKLAPVFANPLRDSRIDPTTNSVFFSCQIANPPRLPAPELLYKRGDVRNDLEALGLEGYDLGGTVGGSGGVAAAWYLSGCLLSESPGVTLGAEPNGWLWLKIEDAERGMAGKIVECVIRARNGKAKTRARILLPEPPKPPGRPGILQSASTEVLVGWSCGNYDSCEDFIYRVDVKYPDVKPVASAWRTVGYTVDRRILITDLEPDQAYRVRVCVRNAVGWSPYSIASSEFRLHSGQASKIPLPEEEREWMLQWRQATHPFGLSDHPEAMASTATTKAGKAEHEAFKRPPPSGVMNELLQTGGLFPHLEAVKMLCRTEGLISRGAFGNDSQLMVLLRCHPALVERGNIPTQQPEKQPIRLPAFILAKITRLHGLESGDPLEVNARQQALLFTLLRSAAATSASAGLGGAPLFTQQFSVRTPSLLPQSLCLGWMANDAAKPTGGIGLSTWVPGGPLLDVLLARGEYTEFSVARWVNQLLSALRWLHTAFHGRVHGRVDFDSIHAARRTSALPDIVLTGVEPVEHFGKTATCFTAPELDSGNKCNALSDLWSLGVFAYFLLLAESHSASITGRQSSRTPTPTGGSPDAQETEMARRRSHKYSVTVLPGGYRQLNRPIVNLKSIKQLSKWGRRFVYNTLQEEPMSRGSLDFWLDNDWFSLKADVVKQLTLNTIPSKYLRVFRPTENLYGVVPLFSDETDPLSTI</sequence>
<evidence type="ECO:0000256" key="1">
    <source>
        <dbReference type="SAM" id="MobiDB-lite"/>
    </source>
</evidence>
<dbReference type="STRING" id="102285.A0A0R3TZZ2"/>
<keyword evidence="5" id="KW-1185">Reference proteome</keyword>
<evidence type="ECO:0000259" key="2">
    <source>
        <dbReference type="PROSITE" id="PS50011"/>
    </source>
</evidence>
<accession>A0A0R3TZZ2</accession>
<evidence type="ECO:0000313" key="5">
    <source>
        <dbReference type="Proteomes" id="UP000278807"/>
    </source>
</evidence>
<dbReference type="InterPro" id="IPR000719">
    <property type="entry name" value="Prot_kinase_dom"/>
</dbReference>
<dbReference type="PROSITE" id="PS50011">
    <property type="entry name" value="PROTEIN_KINASE_DOM"/>
    <property type="match status" value="1"/>
</dbReference>
<feature type="region of interest" description="Disordered" evidence="1">
    <location>
        <begin position="630"/>
        <end position="657"/>
    </location>
</feature>
<reference evidence="4 5" key="2">
    <citation type="submission" date="2018-11" db="EMBL/GenBank/DDBJ databases">
        <authorList>
            <consortium name="Pathogen Informatics"/>
        </authorList>
    </citation>
    <scope>NUCLEOTIDE SEQUENCE [LARGE SCALE GENOMIC DNA]</scope>
</reference>
<name>A0A0R3TZZ2_RODNA</name>
<dbReference type="InterPro" id="IPR003961">
    <property type="entry name" value="FN3_dom"/>
</dbReference>
<dbReference type="InterPro" id="IPR036116">
    <property type="entry name" value="FN3_sf"/>
</dbReference>
<dbReference type="SUPFAM" id="SSF49265">
    <property type="entry name" value="Fibronectin type III"/>
    <property type="match status" value="1"/>
</dbReference>
<feature type="compositionally biased region" description="Polar residues" evidence="1">
    <location>
        <begin position="630"/>
        <end position="642"/>
    </location>
</feature>
<feature type="region of interest" description="Disordered" evidence="1">
    <location>
        <begin position="1"/>
        <end position="33"/>
    </location>
</feature>
<feature type="domain" description="Fibronectin type-III" evidence="3">
    <location>
        <begin position="201"/>
        <end position="297"/>
    </location>
</feature>
<dbReference type="OrthoDB" id="6284392at2759"/>
<dbReference type="SUPFAM" id="SSF56112">
    <property type="entry name" value="Protein kinase-like (PK-like)"/>
    <property type="match status" value="1"/>
</dbReference>